<evidence type="ECO:0000313" key="7">
    <source>
        <dbReference type="Proteomes" id="UP000784435"/>
    </source>
</evidence>
<evidence type="ECO:0000256" key="1">
    <source>
        <dbReference type="ARBA" id="ARBA00022722"/>
    </source>
</evidence>
<gene>
    <name evidence="6" type="ORF">K8V08_12000</name>
</gene>
<dbReference type="SMART" id="SM00318">
    <property type="entry name" value="SNc"/>
    <property type="match status" value="1"/>
</dbReference>
<name>A0A921MG04_9MICO</name>
<evidence type="ECO:0000256" key="2">
    <source>
        <dbReference type="ARBA" id="ARBA00022759"/>
    </source>
</evidence>
<reference evidence="6" key="2">
    <citation type="submission" date="2021-09" db="EMBL/GenBank/DDBJ databases">
        <authorList>
            <person name="Gilroy R."/>
        </authorList>
    </citation>
    <scope>NUCLEOTIDE SEQUENCE</scope>
    <source>
        <strain evidence="6">ChiGjej5B5-7349</strain>
    </source>
</reference>
<evidence type="ECO:0000256" key="3">
    <source>
        <dbReference type="ARBA" id="ARBA00022801"/>
    </source>
</evidence>
<feature type="transmembrane region" description="Helical" evidence="4">
    <location>
        <begin position="20"/>
        <end position="43"/>
    </location>
</feature>
<feature type="domain" description="TNase-like" evidence="5">
    <location>
        <begin position="55"/>
        <end position="179"/>
    </location>
</feature>
<dbReference type="SUPFAM" id="SSF50199">
    <property type="entry name" value="Staphylococcal nuclease"/>
    <property type="match status" value="1"/>
</dbReference>
<dbReference type="Gene3D" id="2.40.50.90">
    <property type="match status" value="1"/>
</dbReference>
<organism evidence="6 7">
    <name type="scientific">Brevibacterium senegalense</name>
    <dbReference type="NCBI Taxonomy" id="1033736"/>
    <lineage>
        <taxon>Bacteria</taxon>
        <taxon>Bacillati</taxon>
        <taxon>Actinomycetota</taxon>
        <taxon>Actinomycetes</taxon>
        <taxon>Micrococcales</taxon>
        <taxon>Brevibacteriaceae</taxon>
        <taxon>Brevibacterium</taxon>
    </lineage>
</organism>
<accession>A0A921MG04</accession>
<dbReference type="PANTHER" id="PTHR12302">
    <property type="entry name" value="EBNA2 BINDING PROTEIN P100"/>
    <property type="match status" value="1"/>
</dbReference>
<dbReference type="GO" id="GO:0004519">
    <property type="term" value="F:endonuclease activity"/>
    <property type="evidence" value="ECO:0007669"/>
    <property type="project" value="UniProtKB-KW"/>
</dbReference>
<dbReference type="PROSITE" id="PS01123">
    <property type="entry name" value="TNASE_1"/>
    <property type="match status" value="1"/>
</dbReference>
<keyword evidence="3" id="KW-0378">Hydrolase</keyword>
<dbReference type="GO" id="GO:0003676">
    <property type="term" value="F:nucleic acid binding"/>
    <property type="evidence" value="ECO:0007669"/>
    <property type="project" value="InterPro"/>
</dbReference>
<dbReference type="InterPro" id="IPR002071">
    <property type="entry name" value="Thermonucl_AS"/>
</dbReference>
<keyword evidence="1" id="KW-0540">Nuclease</keyword>
<keyword evidence="4" id="KW-1133">Transmembrane helix</keyword>
<proteinExistence type="predicted"/>
<dbReference type="InterPro" id="IPR035437">
    <property type="entry name" value="SNase_OB-fold_sf"/>
</dbReference>
<dbReference type="EMBL" id="DYUK01000263">
    <property type="protein sequence ID" value="HJG81122.1"/>
    <property type="molecule type" value="Genomic_DNA"/>
</dbReference>
<evidence type="ECO:0000256" key="4">
    <source>
        <dbReference type="SAM" id="Phobius"/>
    </source>
</evidence>
<dbReference type="PANTHER" id="PTHR12302:SF3">
    <property type="entry name" value="SERINE_THREONINE-PROTEIN KINASE 31"/>
    <property type="match status" value="1"/>
</dbReference>
<reference evidence="6" key="1">
    <citation type="journal article" date="2021" name="PeerJ">
        <title>Extensive microbial diversity within the chicken gut microbiome revealed by metagenomics and culture.</title>
        <authorList>
            <person name="Gilroy R."/>
            <person name="Ravi A."/>
            <person name="Getino M."/>
            <person name="Pursley I."/>
            <person name="Horton D.L."/>
            <person name="Alikhan N.F."/>
            <person name="Baker D."/>
            <person name="Gharbi K."/>
            <person name="Hall N."/>
            <person name="Watson M."/>
            <person name="Adriaenssens E.M."/>
            <person name="Foster-Nyarko E."/>
            <person name="Jarju S."/>
            <person name="Secka A."/>
            <person name="Antonio M."/>
            <person name="Oren A."/>
            <person name="Chaudhuri R.R."/>
            <person name="La Ragione R."/>
            <person name="Hildebrand F."/>
            <person name="Pallen M.J."/>
        </authorList>
    </citation>
    <scope>NUCLEOTIDE SEQUENCE</scope>
    <source>
        <strain evidence="6">ChiGjej5B5-7349</strain>
    </source>
</reference>
<dbReference type="GO" id="GO:0016787">
    <property type="term" value="F:hydrolase activity"/>
    <property type="evidence" value="ECO:0007669"/>
    <property type="project" value="UniProtKB-KW"/>
</dbReference>
<keyword evidence="4" id="KW-0472">Membrane</keyword>
<dbReference type="PROSITE" id="PS50830">
    <property type="entry name" value="TNASE_3"/>
    <property type="match status" value="1"/>
</dbReference>
<dbReference type="AlphaFoldDB" id="A0A921MG04"/>
<dbReference type="Pfam" id="PF00565">
    <property type="entry name" value="SNase"/>
    <property type="match status" value="1"/>
</dbReference>
<keyword evidence="4" id="KW-0812">Transmembrane</keyword>
<protein>
    <submittedName>
        <fullName evidence="6">Thermonuclease family protein</fullName>
    </submittedName>
</protein>
<comment type="caution">
    <text evidence="6">The sequence shown here is derived from an EMBL/GenBank/DDBJ whole genome shotgun (WGS) entry which is preliminary data.</text>
</comment>
<keyword evidence="2" id="KW-0255">Endonuclease</keyword>
<dbReference type="Proteomes" id="UP000784435">
    <property type="component" value="Unassembled WGS sequence"/>
</dbReference>
<evidence type="ECO:0000313" key="6">
    <source>
        <dbReference type="EMBL" id="HJG81122.1"/>
    </source>
</evidence>
<evidence type="ECO:0000259" key="5">
    <source>
        <dbReference type="PROSITE" id="PS50830"/>
    </source>
</evidence>
<dbReference type="InterPro" id="IPR016071">
    <property type="entry name" value="Staphylococal_nuclease_OB-fold"/>
</dbReference>
<sequence length="188" mass="20047">MNDVMGTRRRRSLYEMEPGAFMLMVAGIGLAALMFFVMAVVTVRSYMGQDESTTGGTPARVVHVIDGDTLVVEREAGEDERVRVLGIDAPEVAREGEPGERCAAEATALTEELTAGGDVTIIPDPSQAETDRYGRTLAYVEVDGEDVGAALLEAGLAEVYRAAPDIDRYAAYEELEAQAPEPACEGGS</sequence>